<dbReference type="PANTHER" id="PTHR12968:SF1">
    <property type="entry name" value="B9 DOMAIN-CONTAINING PROTEIN 1"/>
    <property type="match status" value="1"/>
</dbReference>
<evidence type="ECO:0000256" key="4">
    <source>
        <dbReference type="ARBA" id="ARBA00023212"/>
    </source>
</evidence>
<comment type="subcellular location">
    <subcellularLocation>
        <location evidence="1">Cytoplasm</location>
        <location evidence="1">Cytoskeleton</location>
        <location evidence="1">Cilium basal body</location>
    </subcellularLocation>
</comment>
<comment type="similarity">
    <text evidence="6">Belongs to the B9D family.</text>
</comment>
<proteinExistence type="inferred from homology"/>
<keyword evidence="5" id="KW-0966">Cell projection</keyword>
<evidence type="ECO:0000313" key="10">
    <source>
        <dbReference type="Proteomes" id="UP000095284"/>
    </source>
</evidence>
<dbReference type="InterPro" id="IPR010796">
    <property type="entry name" value="C2_B9-type_dom"/>
</dbReference>
<evidence type="ECO:0000313" key="12">
    <source>
        <dbReference type="WBParaSite" id="BXY_0652600.1"/>
    </source>
</evidence>
<keyword evidence="11" id="KW-1185">Reference proteome</keyword>
<dbReference type="EMBL" id="CAJFDI010000006">
    <property type="protein sequence ID" value="CAD5235751.1"/>
    <property type="molecule type" value="Genomic_DNA"/>
</dbReference>
<dbReference type="Proteomes" id="UP000095284">
    <property type="component" value="Unplaced"/>
</dbReference>
<evidence type="ECO:0000256" key="7">
    <source>
        <dbReference type="ARBA" id="ARBA00039274"/>
    </source>
</evidence>
<keyword evidence="4" id="KW-0206">Cytoskeleton</keyword>
<evidence type="ECO:0000256" key="6">
    <source>
        <dbReference type="ARBA" id="ARBA00038411"/>
    </source>
</evidence>
<gene>
    <name evidence="9" type="ORF">BXYJ_LOCUS15842</name>
</gene>
<reference evidence="12" key="1">
    <citation type="submission" date="2016-11" db="UniProtKB">
        <authorList>
            <consortium name="WormBaseParasite"/>
        </authorList>
    </citation>
    <scope>IDENTIFICATION</scope>
</reference>
<evidence type="ECO:0000256" key="8">
    <source>
        <dbReference type="SAM" id="MobiDB-lite"/>
    </source>
</evidence>
<evidence type="ECO:0000256" key="3">
    <source>
        <dbReference type="ARBA" id="ARBA00022794"/>
    </source>
</evidence>
<evidence type="ECO:0000313" key="9">
    <source>
        <dbReference type="EMBL" id="CAD5235751.1"/>
    </source>
</evidence>
<evidence type="ECO:0000256" key="2">
    <source>
        <dbReference type="ARBA" id="ARBA00022490"/>
    </source>
</evidence>
<organism evidence="10 12">
    <name type="scientific">Bursaphelenchus xylophilus</name>
    <name type="common">Pinewood nematode worm</name>
    <name type="synonym">Aphelenchoides xylophilus</name>
    <dbReference type="NCBI Taxonomy" id="6326"/>
    <lineage>
        <taxon>Eukaryota</taxon>
        <taxon>Metazoa</taxon>
        <taxon>Ecdysozoa</taxon>
        <taxon>Nematoda</taxon>
        <taxon>Chromadorea</taxon>
        <taxon>Rhabditida</taxon>
        <taxon>Tylenchina</taxon>
        <taxon>Tylenchomorpha</taxon>
        <taxon>Aphelenchoidea</taxon>
        <taxon>Aphelenchoididae</taxon>
        <taxon>Bursaphelenchus</taxon>
    </lineage>
</organism>
<dbReference type="OrthoDB" id="431939at2759"/>
<feature type="region of interest" description="Disordered" evidence="8">
    <location>
        <begin position="203"/>
        <end position="249"/>
    </location>
</feature>
<dbReference type="PROSITE" id="PS51381">
    <property type="entry name" value="C2_B9"/>
    <property type="match status" value="1"/>
</dbReference>
<dbReference type="eggNOG" id="KOG4027">
    <property type="taxonomic scope" value="Eukaryota"/>
</dbReference>
<keyword evidence="2" id="KW-0963">Cytoplasm</keyword>
<dbReference type="Proteomes" id="UP000659654">
    <property type="component" value="Unassembled WGS sequence"/>
</dbReference>
<dbReference type="EMBL" id="CAJFCV020000006">
    <property type="protein sequence ID" value="CAG9132304.1"/>
    <property type="molecule type" value="Genomic_DNA"/>
</dbReference>
<dbReference type="Proteomes" id="UP000582659">
    <property type="component" value="Unassembled WGS sequence"/>
</dbReference>
<dbReference type="Pfam" id="PF07162">
    <property type="entry name" value="B9-C2"/>
    <property type="match status" value="1"/>
</dbReference>
<sequence>MTTGRPEKSSFIVLVTGEIEKAVFPEVNSIYCKYNYVYGPDWKFISGVEEGLSPSCERGHQSSHIAINTPIDATFSSTNPFRWPQLIISCYGHDMFGNDVIRGYGATFIPTAPGRSQRTVAMFVPQASTATQRILSFFTGRRAEFVDSRIVSMSQGREITRVSSQGLITVTFNVVLKDIKKYGYDVSPATISRISEFPLPHFEEKRPPKAVQIPEPSPVDEQKDEQEKPEEIVEEPVQDEVQEVNEDSS</sequence>
<protein>
    <recommendedName>
        <fullName evidence="7">B9 domain-containing protein 1</fullName>
    </recommendedName>
</protein>
<evidence type="ECO:0000313" key="11">
    <source>
        <dbReference type="Proteomes" id="UP000659654"/>
    </source>
</evidence>
<evidence type="ECO:0000256" key="5">
    <source>
        <dbReference type="ARBA" id="ARBA00023273"/>
    </source>
</evidence>
<accession>A0A1I7S0K2</accession>
<dbReference type="PANTHER" id="PTHR12968">
    <property type="entry name" value="B9 DOMAIN-CONTAINING"/>
    <property type="match status" value="1"/>
</dbReference>
<keyword evidence="3" id="KW-0970">Cilium biogenesis/degradation</keyword>
<evidence type="ECO:0000256" key="1">
    <source>
        <dbReference type="ARBA" id="ARBA00004120"/>
    </source>
</evidence>
<dbReference type="WBParaSite" id="BXY_0652600.1">
    <property type="protein sequence ID" value="BXY_0652600.1"/>
    <property type="gene ID" value="BXY_0652600"/>
</dbReference>
<feature type="compositionally biased region" description="Acidic residues" evidence="8">
    <location>
        <begin position="232"/>
        <end position="249"/>
    </location>
</feature>
<dbReference type="AlphaFoldDB" id="A0A1I7S0K2"/>
<dbReference type="GO" id="GO:0060271">
    <property type="term" value="P:cilium assembly"/>
    <property type="evidence" value="ECO:0007669"/>
    <property type="project" value="TreeGrafter"/>
</dbReference>
<name>A0A1I7S0K2_BURXY</name>
<reference evidence="9" key="2">
    <citation type="submission" date="2020-09" db="EMBL/GenBank/DDBJ databases">
        <authorList>
            <person name="Kikuchi T."/>
        </authorList>
    </citation>
    <scope>NUCLEOTIDE SEQUENCE</scope>
    <source>
        <strain evidence="9">Ka4C1</strain>
    </source>
</reference>
<dbReference type="GO" id="GO:0036038">
    <property type="term" value="C:MKS complex"/>
    <property type="evidence" value="ECO:0007669"/>
    <property type="project" value="TreeGrafter"/>
</dbReference>